<gene>
    <name evidence="8" type="ORF">DI549_13310</name>
</gene>
<evidence type="ECO:0000256" key="3">
    <source>
        <dbReference type="ARBA" id="ARBA00022448"/>
    </source>
</evidence>
<dbReference type="Proteomes" id="UP000248887">
    <property type="component" value="Unassembled WGS sequence"/>
</dbReference>
<dbReference type="InterPro" id="IPR006043">
    <property type="entry name" value="NCS2"/>
</dbReference>
<sequence>MPRKPSNIVYSADEKPPLGTIVALGLQHATLALLFLVYPLVAAEEAGLSFDDTQVLLTSCIIFMGIATIVECRPRPGAGMLLVQIPNTPHLPLAVQSLTAGGPALYAAMSLVAAVTQLSLTRFMNALRAVFPPEICGVAVTMLGVALAPAALRRVFGLAHEGGTALDPSYPLVSFVTLFVIITLAIFSRGLLRLFAVAIGAAAGWVLAAVVGIAPAPAETFSQLAYIDLPRIGFPGLAWSWALLPAAILTGIISAVDMISTVVSMQRMDDADWRRADMQQAGRAIRANTVADMGAALTGGFASASSSAAIGVAFATGATAWRIGIAAGAVILLAAFSPRLVGALIIIPPPVIGAILVYASAFLIVAGMDLILSRRLSDRRIFTVGLSVLAGLAVALLPELVRATPAWMQPILESPLSVSTAVAVALNLFFRIGIRQEASIAVTSESNPFTLTTGFLETQGDIWGARRDVVAAAIPVVAEAAEMLVDTGVAEDGVEMVARFDENNFDVVLIYKGAALEIPTLRPSPEDLLGDSQTVARFVGYMLSKRADKLMLGRRGDRQTLSLRFEH</sequence>
<evidence type="ECO:0000256" key="7">
    <source>
        <dbReference type="SAM" id="Phobius"/>
    </source>
</evidence>
<evidence type="ECO:0000256" key="5">
    <source>
        <dbReference type="ARBA" id="ARBA00022989"/>
    </source>
</evidence>
<keyword evidence="3" id="KW-0813">Transport</keyword>
<comment type="subcellular location">
    <subcellularLocation>
        <location evidence="1">Membrane</location>
        <topology evidence="1">Multi-pass membrane protein</topology>
    </subcellularLocation>
</comment>
<feature type="transmembrane region" description="Helical" evidence="7">
    <location>
        <begin position="323"/>
        <end position="346"/>
    </location>
</feature>
<keyword evidence="6 7" id="KW-0472">Membrane</keyword>
<dbReference type="PANTHER" id="PTHR42810">
    <property type="entry name" value="PURINE PERMEASE C1399.01C-RELATED"/>
    <property type="match status" value="1"/>
</dbReference>
<evidence type="ECO:0000256" key="6">
    <source>
        <dbReference type="ARBA" id="ARBA00023136"/>
    </source>
</evidence>
<feature type="transmembrane region" description="Helical" evidence="7">
    <location>
        <begin position="20"/>
        <end position="41"/>
    </location>
</feature>
<feature type="transmembrane region" description="Helical" evidence="7">
    <location>
        <begin position="352"/>
        <end position="372"/>
    </location>
</feature>
<keyword evidence="4 7" id="KW-0812">Transmembrane</keyword>
<dbReference type="GO" id="GO:0005886">
    <property type="term" value="C:plasma membrane"/>
    <property type="evidence" value="ECO:0007669"/>
    <property type="project" value="InterPro"/>
</dbReference>
<dbReference type="Pfam" id="PF00860">
    <property type="entry name" value="Xan_ur_permease"/>
    <property type="match status" value="1"/>
</dbReference>
<feature type="transmembrane region" description="Helical" evidence="7">
    <location>
        <begin position="238"/>
        <end position="259"/>
    </location>
</feature>
<name>A0A2W5QXK7_ANCNO</name>
<feature type="transmembrane region" description="Helical" evidence="7">
    <location>
        <begin position="168"/>
        <end position="187"/>
    </location>
</feature>
<dbReference type="AlphaFoldDB" id="A0A2W5QXK7"/>
<evidence type="ECO:0000256" key="1">
    <source>
        <dbReference type="ARBA" id="ARBA00004141"/>
    </source>
</evidence>
<feature type="transmembrane region" description="Helical" evidence="7">
    <location>
        <begin position="194"/>
        <end position="218"/>
    </location>
</feature>
<feature type="transmembrane region" description="Helical" evidence="7">
    <location>
        <begin position="53"/>
        <end position="70"/>
    </location>
</feature>
<evidence type="ECO:0000313" key="8">
    <source>
        <dbReference type="EMBL" id="PZQ81752.1"/>
    </source>
</evidence>
<keyword evidence="5 7" id="KW-1133">Transmembrane helix</keyword>
<proteinExistence type="inferred from homology"/>
<evidence type="ECO:0000313" key="9">
    <source>
        <dbReference type="Proteomes" id="UP000248887"/>
    </source>
</evidence>
<dbReference type="NCBIfam" id="NF037981">
    <property type="entry name" value="NCS2_1"/>
    <property type="match status" value="1"/>
</dbReference>
<comment type="similarity">
    <text evidence="2">Belongs to the nucleobase:cation symporter-2 (NCS2) (TC 2.A.40) family.</text>
</comment>
<dbReference type="EMBL" id="QFQD01000040">
    <property type="protein sequence ID" value="PZQ81752.1"/>
    <property type="molecule type" value="Genomic_DNA"/>
</dbReference>
<feature type="transmembrane region" description="Helical" evidence="7">
    <location>
        <begin position="381"/>
        <end position="401"/>
    </location>
</feature>
<feature type="transmembrane region" description="Helical" evidence="7">
    <location>
        <begin position="135"/>
        <end position="156"/>
    </location>
</feature>
<evidence type="ECO:0000256" key="4">
    <source>
        <dbReference type="ARBA" id="ARBA00022692"/>
    </source>
</evidence>
<reference evidence="8 9" key="1">
    <citation type="submission" date="2017-08" db="EMBL/GenBank/DDBJ databases">
        <title>Infants hospitalized years apart are colonized by the same room-sourced microbial strains.</title>
        <authorList>
            <person name="Brooks B."/>
            <person name="Olm M.R."/>
            <person name="Firek B.A."/>
            <person name="Baker R."/>
            <person name="Thomas B.C."/>
            <person name="Morowitz M.J."/>
            <person name="Banfield J.F."/>
        </authorList>
    </citation>
    <scope>NUCLEOTIDE SEQUENCE [LARGE SCALE GENOMIC DNA]</scope>
    <source>
        <strain evidence="8">S2_005_001_R2_27</strain>
    </source>
</reference>
<dbReference type="GO" id="GO:0042907">
    <property type="term" value="F:xanthine transmembrane transporter activity"/>
    <property type="evidence" value="ECO:0007669"/>
    <property type="project" value="TreeGrafter"/>
</dbReference>
<protein>
    <submittedName>
        <fullName evidence="8">Xanthine/uracil/vitamin C permease</fullName>
    </submittedName>
</protein>
<accession>A0A2W5QXK7</accession>
<dbReference type="InterPro" id="IPR002229">
    <property type="entry name" value="RhesusRHD"/>
</dbReference>
<comment type="caution">
    <text evidence="8">The sequence shown here is derived from an EMBL/GenBank/DDBJ whole genome shotgun (WGS) entry which is preliminary data.</text>
</comment>
<dbReference type="PRINTS" id="PR00342">
    <property type="entry name" value="RHESUSRHD"/>
</dbReference>
<organism evidence="8 9">
    <name type="scientific">Ancylobacter novellus</name>
    <name type="common">Thiobacillus novellus</name>
    <dbReference type="NCBI Taxonomy" id="921"/>
    <lineage>
        <taxon>Bacteria</taxon>
        <taxon>Pseudomonadati</taxon>
        <taxon>Pseudomonadota</taxon>
        <taxon>Alphaproteobacteria</taxon>
        <taxon>Hyphomicrobiales</taxon>
        <taxon>Xanthobacteraceae</taxon>
        <taxon>Ancylobacter</taxon>
    </lineage>
</organism>
<evidence type="ECO:0000256" key="2">
    <source>
        <dbReference type="ARBA" id="ARBA00008821"/>
    </source>
</evidence>
<dbReference type="PANTHER" id="PTHR42810:SF2">
    <property type="entry name" value="PURINE PERMEASE C1399.01C-RELATED"/>
    <property type="match status" value="1"/>
</dbReference>